<evidence type="ECO:0000313" key="16">
    <source>
        <dbReference type="Proteomes" id="UP000265020"/>
    </source>
</evidence>
<evidence type="ECO:0000256" key="1">
    <source>
        <dbReference type="ARBA" id="ARBA00003767"/>
    </source>
</evidence>
<dbReference type="GO" id="GO:0003677">
    <property type="term" value="F:DNA binding"/>
    <property type="evidence" value="ECO:0007669"/>
    <property type="project" value="UniProtKB-KW"/>
</dbReference>
<keyword evidence="4" id="KW-0479">Metal-binding</keyword>
<dbReference type="InterPro" id="IPR013087">
    <property type="entry name" value="Znf_C2H2_type"/>
</dbReference>
<keyword evidence="8" id="KW-0805">Transcription regulation</keyword>
<feature type="compositionally biased region" description="Polar residues" evidence="13">
    <location>
        <begin position="59"/>
        <end position="73"/>
    </location>
</feature>
<sequence>MLNTSFEKDLLQQQVYVEKGTTTELLESDSSQDQEESEPQIKEELENLFGTLEEEQEESNSFMPTSSHEQLGNTDLRQYPGFLENSSVSYPETNDDLNQPRAYSDCQEEFYPGSRESDPEDCKNTELKPEVKQYKIGTDFTPVSEGGSNVDAPWKPFECGICGKTFQVKWKLTRHVATHAGKTLFSCGFCKKLFNQNSQLIHHMRIHTETLGQHSSLLSRSVGKPFVCGTCGKHFTKSYILKRHTRVHTGEKPFTCMICSRCFSRKDHMLAHMKIHLSEKGPGSSDVQTEFNPTAPLSKQPVIEGVRKTFYCEKCAKYFRGQRSFLCHMKSHRSGGAFVCKTCGQHFVNSSKLKRHEQVHTGMKPFSCSSCKKSFSRSDHMLRHMRICKYNKKKL</sequence>
<evidence type="ECO:0000256" key="7">
    <source>
        <dbReference type="ARBA" id="ARBA00022833"/>
    </source>
</evidence>
<dbReference type="Gene3D" id="3.30.160.60">
    <property type="entry name" value="Classic Zinc Finger"/>
    <property type="match status" value="6"/>
</dbReference>
<evidence type="ECO:0000313" key="15">
    <source>
        <dbReference type="Ensembl" id="ENSCVAP00000029958.1"/>
    </source>
</evidence>
<evidence type="ECO:0000256" key="13">
    <source>
        <dbReference type="SAM" id="MobiDB-lite"/>
    </source>
</evidence>
<dbReference type="Ensembl" id="ENSCVAT00000023461.1">
    <property type="protein sequence ID" value="ENSCVAP00000029958.1"/>
    <property type="gene ID" value="ENSCVAG00000018129.1"/>
</dbReference>
<dbReference type="SMART" id="SM00355">
    <property type="entry name" value="ZnF_C2H2"/>
    <property type="match status" value="7"/>
</dbReference>
<comment type="function">
    <text evidence="1">May be involved in transcriptional regulation.</text>
</comment>
<feature type="compositionally biased region" description="Acidic residues" evidence="13">
    <location>
        <begin position="26"/>
        <end position="38"/>
    </location>
</feature>
<feature type="domain" description="C2H2-type" evidence="14">
    <location>
        <begin position="157"/>
        <end position="184"/>
    </location>
</feature>
<dbReference type="PANTHER" id="PTHR16515:SF66">
    <property type="entry name" value="C2H2-TYPE DOMAIN-CONTAINING PROTEIN"/>
    <property type="match status" value="1"/>
</dbReference>
<dbReference type="FunFam" id="3.30.160.60:FF:000624">
    <property type="entry name" value="zinc finger protein 697"/>
    <property type="match status" value="1"/>
</dbReference>
<dbReference type="FunFam" id="3.30.160.60:FF:000446">
    <property type="entry name" value="Zinc finger protein"/>
    <property type="match status" value="1"/>
</dbReference>
<keyword evidence="7" id="KW-0862">Zinc</keyword>
<dbReference type="FunFam" id="3.30.160.60:FF:000478">
    <property type="entry name" value="Zinc finger protein 133"/>
    <property type="match status" value="1"/>
</dbReference>
<dbReference type="GO" id="GO:0008270">
    <property type="term" value="F:zinc ion binding"/>
    <property type="evidence" value="ECO:0007669"/>
    <property type="project" value="UniProtKB-KW"/>
</dbReference>
<dbReference type="PROSITE" id="PS50157">
    <property type="entry name" value="ZINC_FINGER_C2H2_2"/>
    <property type="match status" value="7"/>
</dbReference>
<evidence type="ECO:0000256" key="12">
    <source>
        <dbReference type="PROSITE-ProRule" id="PRU00042"/>
    </source>
</evidence>
<dbReference type="FunFam" id="3.30.160.60:FF:000060">
    <property type="entry name" value="zinc finger protein 436"/>
    <property type="match status" value="1"/>
</dbReference>
<protein>
    <submittedName>
        <fullName evidence="15">Zinc finger protein 436-like</fullName>
    </submittedName>
</protein>
<dbReference type="GO" id="GO:0010468">
    <property type="term" value="P:regulation of gene expression"/>
    <property type="evidence" value="ECO:0007669"/>
    <property type="project" value="TreeGrafter"/>
</dbReference>
<dbReference type="PANTHER" id="PTHR16515">
    <property type="entry name" value="PR DOMAIN ZINC FINGER PROTEIN"/>
    <property type="match status" value="1"/>
</dbReference>
<feature type="domain" description="C2H2-type" evidence="14">
    <location>
        <begin position="226"/>
        <end position="253"/>
    </location>
</feature>
<keyword evidence="11" id="KW-0539">Nucleus</keyword>
<reference evidence="15" key="1">
    <citation type="submission" date="2025-08" db="UniProtKB">
        <authorList>
            <consortium name="Ensembl"/>
        </authorList>
    </citation>
    <scope>IDENTIFICATION</scope>
</reference>
<reference evidence="15" key="2">
    <citation type="submission" date="2025-09" db="UniProtKB">
        <authorList>
            <consortium name="Ensembl"/>
        </authorList>
    </citation>
    <scope>IDENTIFICATION</scope>
</reference>
<dbReference type="SUPFAM" id="SSF57667">
    <property type="entry name" value="beta-beta-alpha zinc fingers"/>
    <property type="match status" value="4"/>
</dbReference>
<feature type="region of interest" description="Disordered" evidence="13">
    <location>
        <begin position="22"/>
        <end position="73"/>
    </location>
</feature>
<dbReference type="GeneTree" id="ENSGT01150000286918"/>
<comment type="subcellular location">
    <subcellularLocation>
        <location evidence="2">Nucleus</location>
    </subcellularLocation>
</comment>
<keyword evidence="9" id="KW-0238">DNA-binding</keyword>
<evidence type="ECO:0000256" key="4">
    <source>
        <dbReference type="ARBA" id="ARBA00022723"/>
    </source>
</evidence>
<keyword evidence="6 12" id="KW-0863">Zinc-finger</keyword>
<dbReference type="InterPro" id="IPR050331">
    <property type="entry name" value="Zinc_finger"/>
</dbReference>
<evidence type="ECO:0000256" key="6">
    <source>
        <dbReference type="ARBA" id="ARBA00022771"/>
    </source>
</evidence>
<feature type="domain" description="C2H2-type" evidence="14">
    <location>
        <begin position="338"/>
        <end position="365"/>
    </location>
</feature>
<evidence type="ECO:0000256" key="11">
    <source>
        <dbReference type="ARBA" id="ARBA00023242"/>
    </source>
</evidence>
<evidence type="ECO:0000256" key="10">
    <source>
        <dbReference type="ARBA" id="ARBA00023163"/>
    </source>
</evidence>
<feature type="domain" description="C2H2-type" evidence="14">
    <location>
        <begin position="310"/>
        <end position="337"/>
    </location>
</feature>
<evidence type="ECO:0000256" key="5">
    <source>
        <dbReference type="ARBA" id="ARBA00022737"/>
    </source>
</evidence>
<evidence type="ECO:0000256" key="8">
    <source>
        <dbReference type="ARBA" id="ARBA00023015"/>
    </source>
</evidence>
<evidence type="ECO:0000259" key="14">
    <source>
        <dbReference type="PROSITE" id="PS50157"/>
    </source>
</evidence>
<dbReference type="PROSITE" id="PS00028">
    <property type="entry name" value="ZINC_FINGER_C2H2_1"/>
    <property type="match status" value="6"/>
</dbReference>
<dbReference type="AlphaFoldDB" id="A0A3Q2EBW8"/>
<keyword evidence="5" id="KW-0677">Repeat</keyword>
<evidence type="ECO:0000256" key="3">
    <source>
        <dbReference type="ARBA" id="ARBA00006991"/>
    </source>
</evidence>
<feature type="domain" description="C2H2-type" evidence="14">
    <location>
        <begin position="254"/>
        <end position="281"/>
    </location>
</feature>
<accession>A0A3Q2EBW8</accession>
<dbReference type="OMA" id="PTPSCEE"/>
<comment type="similarity">
    <text evidence="3">Belongs to the krueppel C2H2-type zinc-finger protein family.</text>
</comment>
<name>A0A3Q2EBW8_CYPVA</name>
<evidence type="ECO:0000256" key="2">
    <source>
        <dbReference type="ARBA" id="ARBA00004123"/>
    </source>
</evidence>
<proteinExistence type="inferred from homology"/>
<keyword evidence="16" id="KW-1185">Reference proteome</keyword>
<dbReference type="Proteomes" id="UP000265020">
    <property type="component" value="Unassembled WGS sequence"/>
</dbReference>
<feature type="domain" description="C2H2-type" evidence="14">
    <location>
        <begin position="185"/>
        <end position="208"/>
    </location>
</feature>
<organism evidence="15 16">
    <name type="scientific">Cyprinodon variegatus</name>
    <name type="common">Sheepshead minnow</name>
    <dbReference type="NCBI Taxonomy" id="28743"/>
    <lineage>
        <taxon>Eukaryota</taxon>
        <taxon>Metazoa</taxon>
        <taxon>Chordata</taxon>
        <taxon>Craniata</taxon>
        <taxon>Vertebrata</taxon>
        <taxon>Euteleostomi</taxon>
        <taxon>Actinopterygii</taxon>
        <taxon>Neopterygii</taxon>
        <taxon>Teleostei</taxon>
        <taxon>Neoteleostei</taxon>
        <taxon>Acanthomorphata</taxon>
        <taxon>Ovalentaria</taxon>
        <taxon>Atherinomorphae</taxon>
        <taxon>Cyprinodontiformes</taxon>
        <taxon>Cyprinodontidae</taxon>
        <taxon>Cyprinodon</taxon>
    </lineage>
</organism>
<dbReference type="Pfam" id="PF00096">
    <property type="entry name" value="zf-C2H2"/>
    <property type="match status" value="6"/>
</dbReference>
<dbReference type="InterPro" id="IPR036236">
    <property type="entry name" value="Znf_C2H2_sf"/>
</dbReference>
<feature type="domain" description="C2H2-type" evidence="14">
    <location>
        <begin position="366"/>
        <end position="395"/>
    </location>
</feature>
<dbReference type="FunFam" id="3.30.160.60:FF:000145">
    <property type="entry name" value="Zinc finger protein 574"/>
    <property type="match status" value="1"/>
</dbReference>
<dbReference type="GO" id="GO:0005634">
    <property type="term" value="C:nucleus"/>
    <property type="evidence" value="ECO:0007669"/>
    <property type="project" value="UniProtKB-SubCell"/>
</dbReference>
<keyword evidence="10" id="KW-0804">Transcription</keyword>
<dbReference type="FunFam" id="3.30.160.60:FF:000097">
    <property type="entry name" value="Zinc finger protein"/>
    <property type="match status" value="1"/>
</dbReference>
<evidence type="ECO:0000256" key="9">
    <source>
        <dbReference type="ARBA" id="ARBA00023125"/>
    </source>
</evidence>